<dbReference type="InterPro" id="IPR052895">
    <property type="entry name" value="HetReg/Transcr_Mod"/>
</dbReference>
<gene>
    <name evidence="2" type="ORF">PENSTE_c009G03977</name>
</gene>
<dbReference type="OrthoDB" id="4341849at2759"/>
<dbReference type="STRING" id="303698.A0A1V6TA36"/>
<organism evidence="2 3">
    <name type="scientific">Penicillium steckii</name>
    <dbReference type="NCBI Taxonomy" id="303698"/>
    <lineage>
        <taxon>Eukaryota</taxon>
        <taxon>Fungi</taxon>
        <taxon>Dikarya</taxon>
        <taxon>Ascomycota</taxon>
        <taxon>Pezizomycotina</taxon>
        <taxon>Eurotiomycetes</taxon>
        <taxon>Eurotiomycetidae</taxon>
        <taxon>Eurotiales</taxon>
        <taxon>Aspergillaceae</taxon>
        <taxon>Penicillium</taxon>
    </lineage>
</organism>
<keyword evidence="3" id="KW-1185">Reference proteome</keyword>
<dbReference type="Pfam" id="PF06985">
    <property type="entry name" value="HET"/>
    <property type="match status" value="1"/>
</dbReference>
<sequence>MSPYNYKPLPNNKIRILTLHPGTLNDPIIKARIDHVDLNTEPEFSAISYQWESRDLCQKIQIIETEETGDEKYLDITSSLYNVLLHLRRDEEEVCLWADAICINQNDTDERNKQILLMGEIYRSATDVIVYVGSETKEIQLGLDLAIQLFDHITTHAKTGEFGLDREFSQSNDDRLTELGFPVSADPAWAALRSIIHLGWTKRAWMLQEAVLNSNTNIRCGTVEFPIELILIISQTARFHKLPNVILHDQYATDKDTDTDTELDRRAVGNLLLIEIIRRALWFSKTENTGPTLHFLLHWSIGFHCEDQRDKVYCLLGTAIDATRYGIEPDYYRALRDVYIDVAVRMLQHSTTLDLLTSVGTRRSTSLMNLPSWVPDWSTDNDEWNGRHKPFLLDAFESEQMDSLNCYQASGDMVSELEFSPDQTQLTSSAAFIDTLSYITDSLTHVDDQTKYVEWLESKSKELGNSSRYGHETFTALWKTLTGQRHDFEKDEDVFRAWWNMYRPGTYPDTFVNDDISEKYPDSEARRFVVDLFGGGITEHVVTRKFSITKDGYFCLVPMHAQEGDTIVLLKGGRTLYVVRNEGDGYLLVGEAYVHDLMNGEALENDSKYEVDFRNIKLK</sequence>
<dbReference type="AlphaFoldDB" id="A0A1V6TA36"/>
<evidence type="ECO:0000259" key="1">
    <source>
        <dbReference type="Pfam" id="PF06985"/>
    </source>
</evidence>
<dbReference type="InterPro" id="IPR010730">
    <property type="entry name" value="HET"/>
</dbReference>
<protein>
    <recommendedName>
        <fullName evidence="1">Heterokaryon incompatibility domain-containing protein</fullName>
    </recommendedName>
</protein>
<dbReference type="PANTHER" id="PTHR24148:SF64">
    <property type="entry name" value="HETEROKARYON INCOMPATIBILITY DOMAIN-CONTAINING PROTEIN"/>
    <property type="match status" value="1"/>
</dbReference>
<evidence type="ECO:0000313" key="2">
    <source>
        <dbReference type="EMBL" id="OQE23247.1"/>
    </source>
</evidence>
<feature type="domain" description="Heterokaryon incompatibility" evidence="1">
    <location>
        <begin position="44"/>
        <end position="209"/>
    </location>
</feature>
<dbReference type="Proteomes" id="UP000191285">
    <property type="component" value="Unassembled WGS sequence"/>
</dbReference>
<dbReference type="Pfam" id="PF26639">
    <property type="entry name" value="Het-6_barrel"/>
    <property type="match status" value="1"/>
</dbReference>
<comment type="caution">
    <text evidence="2">The sequence shown here is derived from an EMBL/GenBank/DDBJ whole genome shotgun (WGS) entry which is preliminary data.</text>
</comment>
<name>A0A1V6TA36_9EURO</name>
<dbReference type="EMBL" id="MLKD01000009">
    <property type="protein sequence ID" value="OQE23247.1"/>
    <property type="molecule type" value="Genomic_DNA"/>
</dbReference>
<reference evidence="3" key="1">
    <citation type="journal article" date="2017" name="Nat. Microbiol.">
        <title>Global analysis of biosynthetic gene clusters reveals vast potential of secondary metabolite production in Penicillium species.</title>
        <authorList>
            <person name="Nielsen J.C."/>
            <person name="Grijseels S."/>
            <person name="Prigent S."/>
            <person name="Ji B."/>
            <person name="Dainat J."/>
            <person name="Nielsen K.F."/>
            <person name="Frisvad J.C."/>
            <person name="Workman M."/>
            <person name="Nielsen J."/>
        </authorList>
    </citation>
    <scope>NUCLEOTIDE SEQUENCE [LARGE SCALE GENOMIC DNA]</scope>
    <source>
        <strain evidence="3">IBT 24891</strain>
    </source>
</reference>
<evidence type="ECO:0000313" key="3">
    <source>
        <dbReference type="Proteomes" id="UP000191285"/>
    </source>
</evidence>
<proteinExistence type="predicted"/>
<accession>A0A1V6TA36</accession>
<dbReference type="PANTHER" id="PTHR24148">
    <property type="entry name" value="ANKYRIN REPEAT DOMAIN-CONTAINING PROTEIN 39 HOMOLOG-RELATED"/>
    <property type="match status" value="1"/>
</dbReference>